<dbReference type="RefSeq" id="WP_206722579.1">
    <property type="nucleotide sequence ID" value="NZ_CP071090.1"/>
</dbReference>
<gene>
    <name evidence="2" type="ORF">JY651_38230</name>
</gene>
<evidence type="ECO:0000256" key="1">
    <source>
        <dbReference type="SAM" id="Phobius"/>
    </source>
</evidence>
<dbReference type="Proteomes" id="UP000662747">
    <property type="component" value="Chromosome"/>
</dbReference>
<organism evidence="2 3">
    <name type="scientific">Pyxidicoccus parkwayensis</name>
    <dbReference type="NCBI Taxonomy" id="2813578"/>
    <lineage>
        <taxon>Bacteria</taxon>
        <taxon>Pseudomonadati</taxon>
        <taxon>Myxococcota</taxon>
        <taxon>Myxococcia</taxon>
        <taxon>Myxococcales</taxon>
        <taxon>Cystobacterineae</taxon>
        <taxon>Myxococcaceae</taxon>
        <taxon>Pyxidicoccus</taxon>
    </lineage>
</organism>
<name>A0ABX7NQ61_9BACT</name>
<evidence type="ECO:0000313" key="3">
    <source>
        <dbReference type="Proteomes" id="UP000662747"/>
    </source>
</evidence>
<protein>
    <submittedName>
        <fullName evidence="2">Pilus assembly protein</fullName>
    </submittedName>
</protein>
<dbReference type="EMBL" id="CP071090">
    <property type="protein sequence ID" value="QSQ21000.1"/>
    <property type="molecule type" value="Genomic_DNA"/>
</dbReference>
<accession>A0ABX7NQ61</accession>
<sequence length="344" mass="37149">MSHRIQSRRHARGAALVETALGTTLLVTILAFGIHFAEVGYLSLKVQEAAISALWNGTHGKMHTIALDYDAADDSMERAGADAAVRYADFNGLSYINKPAGITQAFTRGTNLSVSCDVGGPGPDWDGTIPTRLIYRDQGPAHCTAQADLAAFRFPTSFLDDNSEGGLYKKKHADSTFSNLHVCSTGRAVAGQCAGNFTMLVDDWGLAGGNVVSSETRTCQMVAGQFPYEYNLAIYAPIPCLNLPFFSAVYGTYMPTAIVIPWMADMMPEAVLGFPAPINSRYFFMSAPGEEIGMTQLPTLDQFKGSGIFPTTPGSPMALSTPNYLYSWQKRLGNGRCFLGRDCD</sequence>
<keyword evidence="3" id="KW-1185">Reference proteome</keyword>
<reference evidence="2 3" key="1">
    <citation type="submission" date="2021-02" db="EMBL/GenBank/DDBJ databases">
        <title>De Novo genome assembly of isolated myxobacteria.</title>
        <authorList>
            <person name="Stevens D.C."/>
        </authorList>
    </citation>
    <scope>NUCLEOTIDE SEQUENCE [LARGE SCALE GENOMIC DNA]</scope>
    <source>
        <strain evidence="3">SCPEA02</strain>
    </source>
</reference>
<evidence type="ECO:0000313" key="2">
    <source>
        <dbReference type="EMBL" id="QSQ21000.1"/>
    </source>
</evidence>
<proteinExistence type="predicted"/>
<keyword evidence="1" id="KW-1133">Transmembrane helix</keyword>
<keyword evidence="1" id="KW-0472">Membrane</keyword>
<feature type="transmembrane region" description="Helical" evidence="1">
    <location>
        <begin position="12"/>
        <end position="37"/>
    </location>
</feature>
<keyword evidence="1" id="KW-0812">Transmembrane</keyword>